<dbReference type="AlphaFoldDB" id="A0A1G2LW77"/>
<reference evidence="2 3" key="1">
    <citation type="journal article" date="2016" name="Nat. Commun.">
        <title>Thousands of microbial genomes shed light on interconnected biogeochemical processes in an aquifer system.</title>
        <authorList>
            <person name="Anantharaman K."/>
            <person name="Brown C.T."/>
            <person name="Hug L.A."/>
            <person name="Sharon I."/>
            <person name="Castelle C.J."/>
            <person name="Probst A.J."/>
            <person name="Thomas B.C."/>
            <person name="Singh A."/>
            <person name="Wilkins M.J."/>
            <person name="Karaoz U."/>
            <person name="Brodie E.L."/>
            <person name="Williams K.H."/>
            <person name="Hubbard S.S."/>
            <person name="Banfield J.F."/>
        </authorList>
    </citation>
    <scope>NUCLEOTIDE SEQUENCE [LARGE SCALE GENOMIC DNA]</scope>
</reference>
<evidence type="ECO:0000313" key="2">
    <source>
        <dbReference type="EMBL" id="OHA15898.1"/>
    </source>
</evidence>
<name>A0A1G2LW77_9BACT</name>
<organism evidence="2 3">
    <name type="scientific">Candidatus Tagabacteria bacterium RIFCSPLOWO2_01_FULL_42_9</name>
    <dbReference type="NCBI Taxonomy" id="1802296"/>
    <lineage>
        <taxon>Bacteria</taxon>
        <taxon>Candidatus Tagaibacteriota</taxon>
    </lineage>
</organism>
<accession>A0A1G2LW77</accession>
<evidence type="ECO:0008006" key="4">
    <source>
        <dbReference type="Google" id="ProtNLM"/>
    </source>
</evidence>
<keyword evidence="1" id="KW-1133">Transmembrane helix</keyword>
<keyword evidence="1" id="KW-0472">Membrane</keyword>
<evidence type="ECO:0000256" key="1">
    <source>
        <dbReference type="SAM" id="Phobius"/>
    </source>
</evidence>
<comment type="caution">
    <text evidence="2">The sequence shown here is derived from an EMBL/GenBank/DDBJ whole genome shotgun (WGS) entry which is preliminary data.</text>
</comment>
<proteinExistence type="predicted"/>
<sequence length="640" mass="70634">MNGNDLEKLKKRLYKKDEEFKERKFKPFAAPRTSAAKTYWEESLSEADSEEGRLLLPEKPKMSFSKKIIIISASVLFLSGTIVSVYFLLGGPAIVSSKNIDIKFEGPSGVKGGEANIWRVLIANKNETNIELADLIIEYPENSMPVPSSAGGVKNLYERRPIGMIKAGETIEQTIKAYLFGEKDSEKKIKLTLEYRPEGSNAILAKTGERSVRLLQSPVELFVNLPREANAGEVFSFEVDIISNTAAIIKNMNLKIEYPSGFQYLESDIGPVSGDAIWRLGDLEPNKKRTVKIKGILEGQDQMELSFRVLAGPIDDKGEVTAYGYGVKSIVLKKPFLKLGVKINGRTEETIVSSGAVLKIDIDWQNTLPVKIYNAVVEVKIKGDAVNQRTISVAKGFYRSFDQSLVWNQTGIPELREIEPLGGGEAQFNFSLFDPLSNEIIKQGNPTAIIEIEIKAERTGEEGRVEIKNRLTKEIKIATSLRLNRKGLYYSGPFKNTGFLPPKAGKETTYTVVWSLSNAANVVSDAAISAFLPSYVRWLGIISPEEADVSYNQTTGEIVWRPGDIPAGAGVIGPSPELYFQIVFLPSASQIGTQPIIISETVLSGKDTFTGAFLRDVKSAITTYLDADLKFEYNDAIVAQ</sequence>
<gene>
    <name evidence="2" type="ORF">A3A10_01745</name>
</gene>
<dbReference type="EMBL" id="MHRA01000008">
    <property type="protein sequence ID" value="OHA15898.1"/>
    <property type="molecule type" value="Genomic_DNA"/>
</dbReference>
<keyword evidence="1" id="KW-0812">Transmembrane</keyword>
<feature type="transmembrane region" description="Helical" evidence="1">
    <location>
        <begin position="68"/>
        <end position="89"/>
    </location>
</feature>
<evidence type="ECO:0000313" key="3">
    <source>
        <dbReference type="Proteomes" id="UP000178116"/>
    </source>
</evidence>
<protein>
    <recommendedName>
        <fullName evidence="4">DUF11 domain-containing protein</fullName>
    </recommendedName>
</protein>
<dbReference type="Proteomes" id="UP000178116">
    <property type="component" value="Unassembled WGS sequence"/>
</dbReference>